<dbReference type="EMBL" id="CP030840">
    <property type="protein sequence ID" value="AXC13625.1"/>
    <property type="molecule type" value="Genomic_DNA"/>
</dbReference>
<evidence type="ECO:0000313" key="1">
    <source>
        <dbReference type="EMBL" id="AXC13625.1"/>
    </source>
</evidence>
<dbReference type="AlphaFoldDB" id="A0A2Z5G4M8"/>
<accession>A0A2Z5G4M8</accession>
<organism evidence="1 2">
    <name type="scientific">Acidisarcina polymorpha</name>
    <dbReference type="NCBI Taxonomy" id="2211140"/>
    <lineage>
        <taxon>Bacteria</taxon>
        <taxon>Pseudomonadati</taxon>
        <taxon>Acidobacteriota</taxon>
        <taxon>Terriglobia</taxon>
        <taxon>Terriglobales</taxon>
        <taxon>Acidobacteriaceae</taxon>
        <taxon>Acidisarcina</taxon>
    </lineage>
</organism>
<proteinExistence type="predicted"/>
<name>A0A2Z5G4M8_9BACT</name>
<dbReference type="KEGG" id="abas:ACPOL_4350"/>
<dbReference type="Proteomes" id="UP000253606">
    <property type="component" value="Chromosome"/>
</dbReference>
<protein>
    <submittedName>
        <fullName evidence="1">Uncharacterized protein</fullName>
    </submittedName>
</protein>
<gene>
    <name evidence="1" type="ORF">ACPOL_4350</name>
</gene>
<reference evidence="1 2" key="1">
    <citation type="journal article" date="2018" name="Front. Microbiol.">
        <title>Hydrolytic Capabilities as a Key to Environmental Success: Chitinolytic and Cellulolytic Acidobacteria From Acidic Sub-arctic Soils and Boreal Peatlands.</title>
        <authorList>
            <person name="Belova S.E."/>
            <person name="Ravin N.V."/>
            <person name="Pankratov T.A."/>
            <person name="Rakitin A.L."/>
            <person name="Ivanova A.A."/>
            <person name="Beletsky A.V."/>
            <person name="Mardanov A.V."/>
            <person name="Sinninghe Damste J.S."/>
            <person name="Dedysh S.N."/>
        </authorList>
    </citation>
    <scope>NUCLEOTIDE SEQUENCE [LARGE SCALE GENOMIC DNA]</scope>
    <source>
        <strain evidence="1 2">SBC82</strain>
    </source>
</reference>
<keyword evidence="2" id="KW-1185">Reference proteome</keyword>
<evidence type="ECO:0000313" key="2">
    <source>
        <dbReference type="Proteomes" id="UP000253606"/>
    </source>
</evidence>
<sequence>MLLQRKEYGTGNFESFQKLLSYFTGNIEGFKTRGFANHYACPAA</sequence>